<name>A0A1F7YAQ6_9BACT</name>
<accession>A0A1F7YAQ6</accession>
<dbReference type="EMBL" id="MGGI01000032">
    <property type="protein sequence ID" value="OGM24230.1"/>
    <property type="molecule type" value="Genomic_DNA"/>
</dbReference>
<dbReference type="AlphaFoldDB" id="A0A1F7YAQ6"/>
<evidence type="ECO:0000313" key="1">
    <source>
        <dbReference type="EMBL" id="OGM24230.1"/>
    </source>
</evidence>
<protein>
    <recommendedName>
        <fullName evidence="3">Ribbon-helix-helix protein CopG domain-containing protein</fullName>
    </recommendedName>
</protein>
<gene>
    <name evidence="1" type="ORF">A2627_03995</name>
</gene>
<organism evidence="1 2">
    <name type="scientific">Candidatus Woesebacteria bacterium RIFCSPHIGHO2_01_FULL_39_28</name>
    <dbReference type="NCBI Taxonomy" id="1802496"/>
    <lineage>
        <taxon>Bacteria</taxon>
        <taxon>Candidatus Woeseibacteriota</taxon>
    </lineage>
</organism>
<evidence type="ECO:0008006" key="3">
    <source>
        <dbReference type="Google" id="ProtNLM"/>
    </source>
</evidence>
<comment type="caution">
    <text evidence="1">The sequence shown here is derived from an EMBL/GenBank/DDBJ whole genome shotgun (WGS) entry which is preliminary data.</text>
</comment>
<proteinExistence type="predicted"/>
<sequence length="84" mass="9823">MNRYQIYLEPRTVRTYDSVSEELRLTRSAIMRDVLDRVAREYRKVITGAKSMSLKSHPLIKMAGMFKSPTGHISENIDEIYSRD</sequence>
<reference evidence="1 2" key="1">
    <citation type="journal article" date="2016" name="Nat. Commun.">
        <title>Thousands of microbial genomes shed light on interconnected biogeochemical processes in an aquifer system.</title>
        <authorList>
            <person name="Anantharaman K."/>
            <person name="Brown C.T."/>
            <person name="Hug L.A."/>
            <person name="Sharon I."/>
            <person name="Castelle C.J."/>
            <person name="Probst A.J."/>
            <person name="Thomas B.C."/>
            <person name="Singh A."/>
            <person name="Wilkins M.J."/>
            <person name="Karaoz U."/>
            <person name="Brodie E.L."/>
            <person name="Williams K.H."/>
            <person name="Hubbard S.S."/>
            <person name="Banfield J.F."/>
        </authorList>
    </citation>
    <scope>NUCLEOTIDE SEQUENCE [LARGE SCALE GENOMIC DNA]</scope>
</reference>
<evidence type="ECO:0000313" key="2">
    <source>
        <dbReference type="Proteomes" id="UP000178851"/>
    </source>
</evidence>
<dbReference type="Proteomes" id="UP000178851">
    <property type="component" value="Unassembled WGS sequence"/>
</dbReference>